<reference evidence="3" key="2">
    <citation type="submission" date="2025-08" db="UniProtKB">
        <authorList>
            <consortium name="RefSeq"/>
        </authorList>
    </citation>
    <scope>IDENTIFICATION</scope>
    <source>
        <strain evidence="3">S238N-H82</strain>
        <tissue evidence="3">Testes</tissue>
    </source>
</reference>
<evidence type="ECO:0000256" key="1">
    <source>
        <dbReference type="SAM" id="MobiDB-lite"/>
    </source>
</evidence>
<dbReference type="KEGG" id="bfo:118431390"/>
<feature type="compositionally biased region" description="Polar residues" evidence="1">
    <location>
        <begin position="427"/>
        <end position="439"/>
    </location>
</feature>
<feature type="compositionally biased region" description="Basic and acidic residues" evidence="1">
    <location>
        <begin position="700"/>
        <end position="713"/>
    </location>
</feature>
<sequence length="757" mass="83020">MANPSSDMESFNNMLEDARPTRNCYTDFHSHGAPYVPVDTTPIITAETTSFKSSRFGPGELIPLQPNACVERPDLEDFRISRGRETCFCPDCLPLRRCSSTASGSIYTRTNYLNARTPTFPYQLPPSHVSKAHEPTTHTLAFARNRSYHAGMQPERPVGFRPPQRHFIAFDHSSSPYIHRMGNTDNEYVTAPQPTFVRPGIGPTNPADKLGYGPQIDEEPLDLSASGSSAKFAFFDNSQKCGRSIGTEPLVKRIRLSQTQPAEIDTRMLSSSRDVQRTNVSTCTEGPKLPDLSEQPRGDMLEFRQEWTALPRNALTQMPGPKPQLFANSFVGFSPASPPHVSGPPENVAESAQSSLGEATQMITTAGESHQVGYIRTSWDRSEDNAKTMSVGMAPPCLQPRVCTGSPSVNLQHEQQVLINDSRRHGTATSSTNTAQLQDGQPFREDTSKHTVLIPIGNVIVPVHGIRAFSIAERPMMVQCKSALAPQEERSAECVKLRQYLTSDNGVVGVQTHYQANAYTDLNHDLRPSSINRPSSKVMTESCTKSKGNANQIGRDEIAYQPPLPQHQPEVVNPFATSPDACITSSLPILVSLLTGSVESYPTHPVSSPASLPPNVTAQFVSPDPALQQSNGDDTKPKRRSVSMDVSLNCAGLSENRPEQSNTKCGSDEHDAFANARLPNDCPNKVPLQKRSLGPMASHEQPKSSEGHVNKRNEDGCTWIDQAIEGVVLGALFDRPFSELFDYWMSCQPVFLVTEGH</sequence>
<feature type="compositionally biased region" description="Polar residues" evidence="1">
    <location>
        <begin position="529"/>
        <end position="548"/>
    </location>
</feature>
<dbReference type="AlphaFoldDB" id="A0A9J7MEC7"/>
<keyword evidence="2" id="KW-1185">Reference proteome</keyword>
<name>A0A9J7MEC7_BRAFL</name>
<evidence type="ECO:0000313" key="3">
    <source>
        <dbReference type="RefSeq" id="XP_035698474.1"/>
    </source>
</evidence>
<dbReference type="RefSeq" id="XP_035698474.1">
    <property type="nucleotide sequence ID" value="XM_035842581.1"/>
</dbReference>
<protein>
    <submittedName>
        <fullName evidence="3">Uncharacterized protein LOC118431390</fullName>
    </submittedName>
</protein>
<feature type="region of interest" description="Disordered" evidence="1">
    <location>
        <begin position="600"/>
        <end position="713"/>
    </location>
</feature>
<gene>
    <name evidence="3" type="primary">LOC118431390</name>
</gene>
<dbReference type="OrthoDB" id="10002980at2759"/>
<accession>A0A9J7MEC7</accession>
<dbReference type="GeneID" id="118431390"/>
<feature type="region of interest" description="Disordered" evidence="1">
    <location>
        <begin position="525"/>
        <end position="548"/>
    </location>
</feature>
<feature type="region of interest" description="Disordered" evidence="1">
    <location>
        <begin position="269"/>
        <end position="295"/>
    </location>
</feature>
<feature type="compositionally biased region" description="Polar residues" evidence="1">
    <location>
        <begin position="600"/>
        <end position="620"/>
    </location>
</feature>
<feature type="compositionally biased region" description="Polar residues" evidence="1">
    <location>
        <begin position="269"/>
        <end position="284"/>
    </location>
</feature>
<dbReference type="OMA" id="CTWIDQA"/>
<feature type="region of interest" description="Disordered" evidence="1">
    <location>
        <begin position="423"/>
        <end position="443"/>
    </location>
</feature>
<reference evidence="2" key="1">
    <citation type="journal article" date="2020" name="Nat. Ecol. Evol.">
        <title>Deeply conserved synteny resolves early events in vertebrate evolution.</title>
        <authorList>
            <person name="Simakov O."/>
            <person name="Marletaz F."/>
            <person name="Yue J.X."/>
            <person name="O'Connell B."/>
            <person name="Jenkins J."/>
            <person name="Brandt A."/>
            <person name="Calef R."/>
            <person name="Tung C.H."/>
            <person name="Huang T.K."/>
            <person name="Schmutz J."/>
            <person name="Satoh N."/>
            <person name="Yu J.K."/>
            <person name="Putnam N.H."/>
            <person name="Green R.E."/>
            <person name="Rokhsar D.S."/>
        </authorList>
    </citation>
    <scope>NUCLEOTIDE SEQUENCE [LARGE SCALE GENOMIC DNA]</scope>
    <source>
        <strain evidence="2">S238N-H82</strain>
    </source>
</reference>
<organism evidence="2 3">
    <name type="scientific">Branchiostoma floridae</name>
    <name type="common">Florida lancelet</name>
    <name type="synonym">Amphioxus</name>
    <dbReference type="NCBI Taxonomy" id="7739"/>
    <lineage>
        <taxon>Eukaryota</taxon>
        <taxon>Metazoa</taxon>
        <taxon>Chordata</taxon>
        <taxon>Cephalochordata</taxon>
        <taxon>Leptocardii</taxon>
        <taxon>Amphioxiformes</taxon>
        <taxon>Branchiostomatidae</taxon>
        <taxon>Branchiostoma</taxon>
    </lineage>
</organism>
<evidence type="ECO:0000313" key="2">
    <source>
        <dbReference type="Proteomes" id="UP000001554"/>
    </source>
</evidence>
<proteinExistence type="predicted"/>
<dbReference type="Proteomes" id="UP000001554">
    <property type="component" value="Chromosome 2"/>
</dbReference>